<keyword evidence="2" id="KW-1185">Reference proteome</keyword>
<accession>A0A2D0ZWG5</accession>
<proteinExistence type="predicted"/>
<dbReference type="EMBL" id="MF668286">
    <property type="protein sequence ID" value="ASZ74823.1"/>
    <property type="molecule type" value="Genomic_DNA"/>
</dbReference>
<protein>
    <submittedName>
        <fullName evidence="1">Uncharacterized protein</fullName>
    </submittedName>
</protein>
<sequence length="57" mass="7011">MLRSANKYYIRKSDYNTWVVYAYSSTRSFLTFKRALLHVQWQIDSDIRNNKRYQNVT</sequence>
<evidence type="ECO:0000313" key="2">
    <source>
        <dbReference type="Proteomes" id="UP000231419"/>
    </source>
</evidence>
<organism evidence="1 2">
    <name type="scientific">Rhodococcus phage Trina</name>
    <dbReference type="NCBI Taxonomy" id="2027905"/>
    <lineage>
        <taxon>Viruses</taxon>
        <taxon>Duplodnaviria</taxon>
        <taxon>Heunggongvirae</taxon>
        <taxon>Uroviricota</taxon>
        <taxon>Caudoviricetes</taxon>
        <taxon>Trinavirus</taxon>
        <taxon>Trinavirus trina</taxon>
    </lineage>
</organism>
<gene>
    <name evidence="1" type="ORF">SEA_TRINA_5</name>
</gene>
<reference evidence="2" key="1">
    <citation type="submission" date="2017-08" db="EMBL/GenBank/DDBJ databases">
        <authorList>
            <person name="de Groot N.N."/>
        </authorList>
    </citation>
    <scope>NUCLEOTIDE SEQUENCE [LARGE SCALE GENOMIC DNA]</scope>
</reference>
<dbReference type="Proteomes" id="UP000231419">
    <property type="component" value="Segment"/>
</dbReference>
<evidence type="ECO:0000313" key="1">
    <source>
        <dbReference type="EMBL" id="ASZ74823.1"/>
    </source>
</evidence>
<name>A0A2D0ZWG5_9CAUD</name>